<feature type="compositionally biased region" description="Gly residues" evidence="1">
    <location>
        <begin position="277"/>
        <end position="287"/>
    </location>
</feature>
<dbReference type="STRING" id="1160509.A0A3N4IKN8"/>
<reference evidence="2 3" key="1">
    <citation type="journal article" date="2018" name="Nat. Ecol. Evol.">
        <title>Pezizomycetes genomes reveal the molecular basis of ectomycorrhizal truffle lifestyle.</title>
        <authorList>
            <person name="Murat C."/>
            <person name="Payen T."/>
            <person name="Noel B."/>
            <person name="Kuo A."/>
            <person name="Morin E."/>
            <person name="Chen J."/>
            <person name="Kohler A."/>
            <person name="Krizsan K."/>
            <person name="Balestrini R."/>
            <person name="Da Silva C."/>
            <person name="Montanini B."/>
            <person name="Hainaut M."/>
            <person name="Levati E."/>
            <person name="Barry K.W."/>
            <person name="Belfiori B."/>
            <person name="Cichocki N."/>
            <person name="Clum A."/>
            <person name="Dockter R.B."/>
            <person name="Fauchery L."/>
            <person name="Guy J."/>
            <person name="Iotti M."/>
            <person name="Le Tacon F."/>
            <person name="Lindquist E.A."/>
            <person name="Lipzen A."/>
            <person name="Malagnac F."/>
            <person name="Mello A."/>
            <person name="Molinier V."/>
            <person name="Miyauchi S."/>
            <person name="Poulain J."/>
            <person name="Riccioni C."/>
            <person name="Rubini A."/>
            <person name="Sitrit Y."/>
            <person name="Splivallo R."/>
            <person name="Traeger S."/>
            <person name="Wang M."/>
            <person name="Zifcakova L."/>
            <person name="Wipf D."/>
            <person name="Zambonelli A."/>
            <person name="Paolocci F."/>
            <person name="Nowrousian M."/>
            <person name="Ottonello S."/>
            <person name="Baldrian P."/>
            <person name="Spatafora J.W."/>
            <person name="Henrissat B."/>
            <person name="Nagy L.G."/>
            <person name="Aury J.M."/>
            <person name="Wincker P."/>
            <person name="Grigoriev I.V."/>
            <person name="Bonfante P."/>
            <person name="Martin F.M."/>
        </authorList>
    </citation>
    <scope>NUCLEOTIDE SEQUENCE [LARGE SCALE GENOMIC DNA]</scope>
    <source>
        <strain evidence="2 3">RN42</strain>
    </source>
</reference>
<dbReference type="EMBL" id="ML119650">
    <property type="protein sequence ID" value="RPA86216.1"/>
    <property type="molecule type" value="Genomic_DNA"/>
</dbReference>
<feature type="compositionally biased region" description="Low complexity" evidence="1">
    <location>
        <begin position="205"/>
        <end position="218"/>
    </location>
</feature>
<accession>A0A3N4IKN8</accession>
<feature type="compositionally biased region" description="Polar residues" evidence="1">
    <location>
        <begin position="312"/>
        <end position="338"/>
    </location>
</feature>
<dbReference type="AlphaFoldDB" id="A0A3N4IKN8"/>
<dbReference type="InterPro" id="IPR014752">
    <property type="entry name" value="Arrestin-like_C"/>
</dbReference>
<evidence type="ECO:0000313" key="3">
    <source>
        <dbReference type="Proteomes" id="UP000275078"/>
    </source>
</evidence>
<feature type="compositionally biased region" description="Pro residues" evidence="1">
    <location>
        <begin position="245"/>
        <end position="254"/>
    </location>
</feature>
<name>A0A3N4IKN8_ASCIM</name>
<feature type="compositionally biased region" description="Polar residues" evidence="1">
    <location>
        <begin position="623"/>
        <end position="636"/>
    </location>
</feature>
<evidence type="ECO:0000313" key="2">
    <source>
        <dbReference type="EMBL" id="RPA86216.1"/>
    </source>
</evidence>
<dbReference type="Proteomes" id="UP000275078">
    <property type="component" value="Unassembled WGS sequence"/>
</dbReference>
<dbReference type="OrthoDB" id="1918at2759"/>
<evidence type="ECO:0000256" key="1">
    <source>
        <dbReference type="SAM" id="MobiDB-lite"/>
    </source>
</evidence>
<organism evidence="2 3">
    <name type="scientific">Ascobolus immersus RN42</name>
    <dbReference type="NCBI Taxonomy" id="1160509"/>
    <lineage>
        <taxon>Eukaryota</taxon>
        <taxon>Fungi</taxon>
        <taxon>Dikarya</taxon>
        <taxon>Ascomycota</taxon>
        <taxon>Pezizomycotina</taxon>
        <taxon>Pezizomycetes</taxon>
        <taxon>Pezizales</taxon>
        <taxon>Ascobolaceae</taxon>
        <taxon>Ascobolus</taxon>
    </lineage>
</organism>
<sequence length="889" mass="94432">MSDIRVFVTFSQPGGAVFAGETLECKIVFKNVSPSAASNRPQPPPLSVLNGHGDRRTRPSTLSPAQVERTRASVISPRLPQPPPTAPALHTRRQSLSVPFAGSSPKSPVRPSTSSQLPPPTAPTPTTVPSTPITNGEATPTQQSTQGKGHKHKRSISIISIGPDAGAEEAFPRQQTTPLSARRPGLKGHGRSASLQIPARRNGQTPTGTPLLPSGTWPIRPSQPGTPSTPVIREGQEGLNGGFTFPPPPPPPSMPARRASAANFSGPTTPLTPGTPSSGGRGKGLGISNGFKFPPSPSLPTSNPNPPIPEQEVSQQPPTVIEATSLNPPPKTITNIDLKSTHEDSESEVAGPTSSIAAIRNLNNLDTPRSSSDFYSHPNSTTDTLVSEYDRVSQTASKPLRPAGVRRQSLLGMATKQPETLMMGYAQVSGSFILDGSLMQTALFDEVKRKGIVGGQRGGGVVGIDTKKSSEGGFLGGWGGFGLSSLLGGGNMSTIAEMKSIASSKSIPILSTPQSILFVDLRLAPGESKTYSYSFLLPETLPPSHRGKAIKITYNLVIGTQRPGKGVQHPKTVEIPFRVFPHIKPNGTLYHHDLMSPIIRLRDTAATKCLDDDSPSTAATSSKQLTQASKPLNANEPTMNDFLHYVGSLMAPNNSTPLTGQSLGVPFSQALPTPIRPSMSEEITSKDAIEATILRSGYSQGGRGGLFEIARNGRRVASVTLSRPAYKLGETITAVINFNNAEIPCYHIHSSLETSESVDPGLALRSPTSIHRATRRIHSHHSESTIFSKRVTLTPTIPATASPEFSTSGISVAWHLRIEFITPVLDMGEQFKNDELLDLTNNDSRGEIWEARQGLYVESFDAAIPVKVYPNPSEMGFAGGQPPGTGFVV</sequence>
<feature type="region of interest" description="Disordered" evidence="1">
    <location>
        <begin position="34"/>
        <end position="154"/>
    </location>
</feature>
<feature type="compositionally biased region" description="Pro residues" evidence="1">
    <location>
        <begin position="294"/>
        <end position="309"/>
    </location>
</feature>
<proteinExistence type="predicted"/>
<dbReference type="Gene3D" id="2.60.40.640">
    <property type="match status" value="1"/>
</dbReference>
<feature type="compositionally biased region" description="Low complexity" evidence="1">
    <location>
        <begin position="124"/>
        <end position="134"/>
    </location>
</feature>
<gene>
    <name evidence="2" type="ORF">BJ508DRAFT_148013</name>
</gene>
<feature type="compositionally biased region" description="Polar residues" evidence="1">
    <location>
        <begin position="136"/>
        <end position="147"/>
    </location>
</feature>
<dbReference type="PANTHER" id="PTHR12507">
    <property type="entry name" value="REDUCED GROWTH PHENOTYPE 1 RGP1, YEAST -RELATED"/>
    <property type="match status" value="1"/>
</dbReference>
<dbReference type="Pfam" id="PF08737">
    <property type="entry name" value="Rgp1"/>
    <property type="match status" value="1"/>
</dbReference>
<dbReference type="InterPro" id="IPR014848">
    <property type="entry name" value="Rgp1"/>
</dbReference>
<feature type="region of interest" description="Disordered" evidence="1">
    <location>
        <begin position="610"/>
        <end position="636"/>
    </location>
</feature>
<feature type="region of interest" description="Disordered" evidence="1">
    <location>
        <begin position="168"/>
        <end position="355"/>
    </location>
</feature>
<keyword evidence="3" id="KW-1185">Reference proteome</keyword>
<protein>
    <submittedName>
        <fullName evidence="2">Rgp1-domain-containing protein</fullName>
    </submittedName>
</protein>
<feature type="compositionally biased region" description="Low complexity" evidence="1">
    <location>
        <begin position="255"/>
        <end position="276"/>
    </location>
</feature>